<proteinExistence type="inferred from homology"/>
<protein>
    <submittedName>
        <fullName evidence="4">Cyclin-G1-like</fullName>
    </submittedName>
</protein>
<dbReference type="GeneID" id="111088064"/>
<organism evidence="3 4">
    <name type="scientific">Limulus polyphemus</name>
    <name type="common">Atlantic horseshoe crab</name>
    <dbReference type="NCBI Taxonomy" id="6850"/>
    <lineage>
        <taxon>Eukaryota</taxon>
        <taxon>Metazoa</taxon>
        <taxon>Ecdysozoa</taxon>
        <taxon>Arthropoda</taxon>
        <taxon>Chelicerata</taxon>
        <taxon>Merostomata</taxon>
        <taxon>Xiphosura</taxon>
        <taxon>Limulidae</taxon>
        <taxon>Limulus</taxon>
    </lineage>
</organism>
<gene>
    <name evidence="4" type="primary">LOC111088064</name>
</gene>
<evidence type="ECO:0000256" key="1">
    <source>
        <dbReference type="RuleBase" id="RU000383"/>
    </source>
</evidence>
<feature type="domain" description="Cyclin-like" evidence="2">
    <location>
        <begin position="60"/>
        <end position="149"/>
    </location>
</feature>
<dbReference type="PANTHER" id="PTHR10177">
    <property type="entry name" value="CYCLINS"/>
    <property type="match status" value="1"/>
</dbReference>
<accession>A0ABM1T9S6</accession>
<keyword evidence="3" id="KW-1185">Reference proteome</keyword>
<name>A0ABM1T9S6_LIMPO</name>
<dbReference type="InterPro" id="IPR006671">
    <property type="entry name" value="Cyclin_N"/>
</dbReference>
<comment type="similarity">
    <text evidence="1">Belongs to the cyclin family.</text>
</comment>
<dbReference type="RefSeq" id="XP_022252632.1">
    <property type="nucleotide sequence ID" value="XM_022396924.1"/>
</dbReference>
<dbReference type="Gene3D" id="1.10.472.10">
    <property type="entry name" value="Cyclin-like"/>
    <property type="match status" value="2"/>
</dbReference>
<keyword evidence="1" id="KW-0195">Cyclin</keyword>
<evidence type="ECO:0000313" key="3">
    <source>
        <dbReference type="Proteomes" id="UP000694941"/>
    </source>
</evidence>
<evidence type="ECO:0000313" key="4">
    <source>
        <dbReference type="RefSeq" id="XP_022252632.1"/>
    </source>
</evidence>
<dbReference type="Pfam" id="PF00134">
    <property type="entry name" value="Cyclin_N"/>
    <property type="match status" value="1"/>
</dbReference>
<sequence length="341" mass="39256">MDQMEREVHGVGTVWEKTIKETWNLLDKVLKEENLFSCHSFTCLPRMEKGQEEVTGVMRDNMAQVLKCLKVLYDLPSKTFITALQMLDMFLGKIKTQPKHLSCIALSCLHLSLSGMEKTKKISPSELIRISQNPCSARDVLRMEGIIIQKLGWQQEPVTALNFLQLFYTLYCYASEITRKGERHIKSPVTFSLEECTRKLEVLACSHLSMGFKGSVLALAILSKEIQTQEDNCWNWKACIADLQFYCKIKRQELKSAQAVVTRVLSVYNQKCCLPDPLRQKLSWKLSVRTLRQLRLLNRWRFSQLKPVYEVESCPSGVDLPWLVCNLLDLIVSFEVDIPNS</sequence>
<dbReference type="InterPro" id="IPR036915">
    <property type="entry name" value="Cyclin-like_sf"/>
</dbReference>
<dbReference type="InterPro" id="IPR013763">
    <property type="entry name" value="Cyclin-like_dom"/>
</dbReference>
<evidence type="ECO:0000259" key="2">
    <source>
        <dbReference type="SMART" id="SM00385"/>
    </source>
</evidence>
<dbReference type="InterPro" id="IPR039361">
    <property type="entry name" value="Cyclin"/>
</dbReference>
<dbReference type="SUPFAM" id="SSF47954">
    <property type="entry name" value="Cyclin-like"/>
    <property type="match status" value="1"/>
</dbReference>
<reference evidence="4" key="1">
    <citation type="submission" date="2025-08" db="UniProtKB">
        <authorList>
            <consortium name="RefSeq"/>
        </authorList>
    </citation>
    <scope>IDENTIFICATION</scope>
    <source>
        <tissue evidence="4">Muscle</tissue>
    </source>
</reference>
<dbReference type="Proteomes" id="UP000694941">
    <property type="component" value="Unplaced"/>
</dbReference>
<dbReference type="SMART" id="SM00385">
    <property type="entry name" value="CYCLIN"/>
    <property type="match status" value="1"/>
</dbReference>